<dbReference type="Proteomes" id="UP000634206">
    <property type="component" value="Unassembled WGS sequence"/>
</dbReference>
<comment type="caution">
    <text evidence="3">The sequence shown here is derived from an EMBL/GenBank/DDBJ whole genome shotgun (WGS) entry which is preliminary data.</text>
</comment>
<proteinExistence type="predicted"/>
<accession>A0AAE2V8V9</accession>
<dbReference type="RefSeq" id="WP_309490706.1">
    <property type="nucleotide sequence ID" value="NZ_JAENIG010000010.1"/>
</dbReference>
<evidence type="ECO:0000256" key="2">
    <source>
        <dbReference type="SAM" id="Phobius"/>
    </source>
</evidence>
<gene>
    <name evidence="3" type="ORF">JIN83_14050</name>
</gene>
<dbReference type="PANTHER" id="PTHR30441">
    <property type="entry name" value="DUF748 DOMAIN-CONTAINING PROTEIN"/>
    <property type="match status" value="1"/>
</dbReference>
<evidence type="ECO:0000313" key="4">
    <source>
        <dbReference type="Proteomes" id="UP000634206"/>
    </source>
</evidence>
<dbReference type="AlphaFoldDB" id="A0AAE2V8V9"/>
<evidence type="ECO:0000313" key="3">
    <source>
        <dbReference type="EMBL" id="MBK1856092.1"/>
    </source>
</evidence>
<dbReference type="GO" id="GO:0090313">
    <property type="term" value="P:regulation of protein targeting to membrane"/>
    <property type="evidence" value="ECO:0007669"/>
    <property type="project" value="TreeGrafter"/>
</dbReference>
<keyword evidence="2" id="KW-0812">Transmembrane</keyword>
<feature type="transmembrane region" description="Helical" evidence="2">
    <location>
        <begin position="20"/>
        <end position="42"/>
    </location>
</feature>
<reference evidence="3" key="1">
    <citation type="submission" date="2021-01" db="EMBL/GenBank/DDBJ databases">
        <title>Modified the classification status of verrucomicrobia.</title>
        <authorList>
            <person name="Feng X."/>
        </authorList>
    </citation>
    <scope>NUCLEOTIDE SEQUENCE</scope>
    <source>
        <strain evidence="3">5K15</strain>
    </source>
</reference>
<dbReference type="GO" id="GO:0005886">
    <property type="term" value="C:plasma membrane"/>
    <property type="evidence" value="ECO:0007669"/>
    <property type="project" value="TreeGrafter"/>
</dbReference>
<keyword evidence="4" id="KW-1185">Reference proteome</keyword>
<keyword evidence="2" id="KW-0472">Membrane</keyword>
<feature type="region of interest" description="Disordered" evidence="1">
    <location>
        <begin position="142"/>
        <end position="201"/>
    </location>
</feature>
<feature type="compositionally biased region" description="Low complexity" evidence="1">
    <location>
        <begin position="165"/>
        <end position="182"/>
    </location>
</feature>
<keyword evidence="2" id="KW-1133">Transmembrane helix</keyword>
<name>A0AAE2V8V9_9BACT</name>
<evidence type="ECO:0000256" key="1">
    <source>
        <dbReference type="SAM" id="MobiDB-lite"/>
    </source>
</evidence>
<sequence>MSEPTPRDEGRSAPLRRRRFFKIGYWLLLLTLIGYAASNLWLSSPWGTAMAERKLKERTGMDWAVDSMSWSPWNGFTVKGASMLQPDALREKLDQPLLEVEEIQIQPHWGPLFRGHARPREVTMQRPKVMLSVEMLAAIASQSSPQEVVQVQPKTEPATTPPKPTAKTPSQPSSSPKQPKPTVAKKPKSKETQTTAEQARPPAGLPIRVVVTDARVELVSLAKGIELLDVNGLDLDLPIFGEDAEGLVRIAELKVPGIERLAGIEQKVVWKRPYLEIEPQSIDLGGLKVKGLAQLNLSGMRPFLIDLSMPPQAVDQLPWLERFAADVKAEQASGRLQITGSVTHPMSWRAGMVAQASQVELKELHGNNVIRFDEVSVPAMFQQGRFRWSSVRVIGEDLSVLGNGSVSLHEGVNSVTRLVASPELAVVLKNAMIGAGMVSRRRWWEDLDTPDRQYRDIYVRGSLIDPQVDLSAQHTDVPLWQALASVMHFIRVEMSEEGVELKPLPNQELLNTRYHENH</sequence>
<dbReference type="EMBL" id="JAENIG010000010">
    <property type="protein sequence ID" value="MBK1856092.1"/>
    <property type="molecule type" value="Genomic_DNA"/>
</dbReference>
<feature type="compositionally biased region" description="Low complexity" evidence="1">
    <location>
        <begin position="142"/>
        <end position="158"/>
    </location>
</feature>
<dbReference type="PANTHER" id="PTHR30441:SF8">
    <property type="entry name" value="DUF748 DOMAIN-CONTAINING PROTEIN"/>
    <property type="match status" value="1"/>
</dbReference>
<protein>
    <submittedName>
        <fullName evidence="3">Uncharacterized protein</fullName>
    </submittedName>
</protein>
<dbReference type="InterPro" id="IPR052894">
    <property type="entry name" value="AsmA-related"/>
</dbReference>
<organism evidence="3 4">
    <name type="scientific">Oceaniferula flava</name>
    <dbReference type="NCBI Taxonomy" id="2800421"/>
    <lineage>
        <taxon>Bacteria</taxon>
        <taxon>Pseudomonadati</taxon>
        <taxon>Verrucomicrobiota</taxon>
        <taxon>Verrucomicrobiia</taxon>
        <taxon>Verrucomicrobiales</taxon>
        <taxon>Verrucomicrobiaceae</taxon>
        <taxon>Oceaniferula</taxon>
    </lineage>
</organism>